<dbReference type="InterPro" id="IPR002575">
    <property type="entry name" value="Aminoglycoside_PTrfase"/>
</dbReference>
<organism evidence="2">
    <name type="scientific">uncultured Solirubrobacteraceae bacterium</name>
    <dbReference type="NCBI Taxonomy" id="1162706"/>
    <lineage>
        <taxon>Bacteria</taxon>
        <taxon>Bacillati</taxon>
        <taxon>Actinomycetota</taxon>
        <taxon>Thermoleophilia</taxon>
        <taxon>Solirubrobacterales</taxon>
        <taxon>Solirubrobacteraceae</taxon>
        <taxon>environmental samples</taxon>
    </lineage>
</organism>
<evidence type="ECO:0000259" key="1">
    <source>
        <dbReference type="Pfam" id="PF01636"/>
    </source>
</evidence>
<dbReference type="SUPFAM" id="SSF56112">
    <property type="entry name" value="Protein kinase-like (PK-like)"/>
    <property type="match status" value="1"/>
</dbReference>
<dbReference type="PANTHER" id="PTHR22603">
    <property type="entry name" value="CHOLINE/ETHANOALAMINE KINASE"/>
    <property type="match status" value="1"/>
</dbReference>
<dbReference type="InterPro" id="IPR011009">
    <property type="entry name" value="Kinase-like_dom_sf"/>
</dbReference>
<accession>A0A6J4RP70</accession>
<dbReference type="GO" id="GO:0006646">
    <property type="term" value="P:phosphatidylethanolamine biosynthetic process"/>
    <property type="evidence" value="ECO:0007669"/>
    <property type="project" value="TreeGrafter"/>
</dbReference>
<dbReference type="Pfam" id="PF01636">
    <property type="entry name" value="APH"/>
    <property type="match status" value="1"/>
</dbReference>
<dbReference type="CDD" id="cd05151">
    <property type="entry name" value="ChoK-like"/>
    <property type="match status" value="1"/>
</dbReference>
<sequence length="304" mass="33010">MTAPAELEAVLEALAPRLGAPAGPPEALGGGITNRNFRVTLGTDDVVIRLPGNDTELLGIDRDAEHRASVAAADAGVGPEVLAYLEAERCLVTRFIRGRPLRPEELRTPQLLGEAARALRAVHAGPPLPVAFDPWAIVEAHHRLAVERGARIPAAHADAVALAGRIRPLLQGPEHTPVPCHDDLLTANLLHDGRRLRIVDWEYAGMNDRFFDLANLSVNNGLEPEDDGLLLRAYFGAATPRRLARLRLMRLMSDFREAMWGVVQSAISELDFDFGAYADEHFARMLAAGSGPAFEAWAEQAEGR</sequence>
<proteinExistence type="predicted"/>
<feature type="domain" description="Aminoglycoside phosphotransferase" evidence="1">
    <location>
        <begin position="27"/>
        <end position="242"/>
    </location>
</feature>
<dbReference type="AlphaFoldDB" id="A0A6J4RP70"/>
<dbReference type="GO" id="GO:0005737">
    <property type="term" value="C:cytoplasm"/>
    <property type="evidence" value="ECO:0007669"/>
    <property type="project" value="TreeGrafter"/>
</dbReference>
<dbReference type="GO" id="GO:0004305">
    <property type="term" value="F:ethanolamine kinase activity"/>
    <property type="evidence" value="ECO:0007669"/>
    <property type="project" value="TreeGrafter"/>
</dbReference>
<dbReference type="EMBL" id="CADCVO010000157">
    <property type="protein sequence ID" value="CAA9478727.1"/>
    <property type="molecule type" value="Genomic_DNA"/>
</dbReference>
<evidence type="ECO:0000313" key="2">
    <source>
        <dbReference type="EMBL" id="CAA9478727.1"/>
    </source>
</evidence>
<name>A0A6J4RP70_9ACTN</name>
<gene>
    <name evidence="2" type="ORF">AVDCRST_MAG13-1036</name>
</gene>
<dbReference type="PANTHER" id="PTHR22603:SF66">
    <property type="entry name" value="ETHANOLAMINE KINASE"/>
    <property type="match status" value="1"/>
</dbReference>
<protein>
    <recommendedName>
        <fullName evidence="1">Aminoglycoside phosphotransferase domain-containing protein</fullName>
    </recommendedName>
</protein>
<dbReference type="Gene3D" id="3.30.200.20">
    <property type="entry name" value="Phosphorylase Kinase, domain 1"/>
    <property type="match status" value="1"/>
</dbReference>
<dbReference type="Gene3D" id="3.90.1200.10">
    <property type="match status" value="1"/>
</dbReference>
<reference evidence="2" key="1">
    <citation type="submission" date="2020-02" db="EMBL/GenBank/DDBJ databases">
        <authorList>
            <person name="Meier V. D."/>
        </authorList>
    </citation>
    <scope>NUCLEOTIDE SEQUENCE</scope>
    <source>
        <strain evidence="2">AVDCRST_MAG13</strain>
    </source>
</reference>